<gene>
    <name evidence="5" type="ORF">HT576_22130</name>
</gene>
<dbReference type="GO" id="GO:0016832">
    <property type="term" value="F:aldehyde-lyase activity"/>
    <property type="evidence" value="ECO:0007669"/>
    <property type="project" value="TreeGrafter"/>
</dbReference>
<dbReference type="Proteomes" id="UP000728647">
    <property type="component" value="Unassembled WGS sequence"/>
</dbReference>
<proteinExistence type="inferred from homology"/>
<name>A0A8J8GPX5_9EURY</name>
<dbReference type="AlphaFoldDB" id="A0A8J8GPX5"/>
<evidence type="ECO:0000256" key="2">
    <source>
        <dbReference type="ARBA" id="ARBA00022723"/>
    </source>
</evidence>
<dbReference type="InterPro" id="IPR005000">
    <property type="entry name" value="Aldolase/citrate-lyase_domain"/>
</dbReference>
<dbReference type="OrthoDB" id="142679at2157"/>
<dbReference type="Pfam" id="PF03328">
    <property type="entry name" value="HpcH_HpaI"/>
    <property type="match status" value="1"/>
</dbReference>
<evidence type="ECO:0000256" key="1">
    <source>
        <dbReference type="ARBA" id="ARBA00005568"/>
    </source>
</evidence>
<evidence type="ECO:0000256" key="3">
    <source>
        <dbReference type="ARBA" id="ARBA00023239"/>
    </source>
</evidence>
<dbReference type="RefSeq" id="WP_174703336.1">
    <property type="nucleotide sequence ID" value="NZ_JABURA010000003.1"/>
</dbReference>
<sequence length="265" mass="28575">MKNLKQKFHTETDIAGAWLSIGHPTVAEVTATEGFDFVLIDTEHTPLTLETVENMSRAVDGADGETETLVRVPSNDPVRIKRVLDIGVAGIMVPMIETADEARDVVDAVTYPPNGIRGVASGRASAYGDDFQEYVETANESIATVVQIETQTGLDNAREIAAVDGIDAVFVGPADLSANLGIFGEWENDRFDDAIERVVSAGDAADVPVGTFVVDPGDIEMRVEQDFDFLIVGKDTNHLSSGNEEVRRRYAETVSQQAAPSMSED</sequence>
<dbReference type="PANTHER" id="PTHR30502:SF0">
    <property type="entry name" value="PHOSPHOENOLPYRUVATE CARBOXYLASE FAMILY PROTEIN"/>
    <property type="match status" value="1"/>
</dbReference>
<dbReference type="GO" id="GO:0005737">
    <property type="term" value="C:cytoplasm"/>
    <property type="evidence" value="ECO:0007669"/>
    <property type="project" value="TreeGrafter"/>
</dbReference>
<dbReference type="PANTHER" id="PTHR30502">
    <property type="entry name" value="2-KETO-3-DEOXY-L-RHAMNONATE ALDOLASE"/>
    <property type="match status" value="1"/>
</dbReference>
<dbReference type="InterPro" id="IPR015813">
    <property type="entry name" value="Pyrv/PenolPyrv_kinase-like_dom"/>
</dbReference>
<comment type="similarity">
    <text evidence="1">Belongs to the HpcH/HpaI aldolase family.</text>
</comment>
<evidence type="ECO:0000259" key="4">
    <source>
        <dbReference type="Pfam" id="PF03328"/>
    </source>
</evidence>
<reference evidence="5" key="1">
    <citation type="submission" date="2020-06" db="EMBL/GenBank/DDBJ databases">
        <title>Haloterrigena sp. nov., an extremely halophilic archaeon isolated from a saline sediment.</title>
        <authorList>
            <person name="Liu B.-B."/>
        </authorList>
    </citation>
    <scope>NUCLEOTIDE SEQUENCE</scope>
    <source>
        <strain evidence="5">SYSU A121-1</strain>
    </source>
</reference>
<evidence type="ECO:0000313" key="5">
    <source>
        <dbReference type="EMBL" id="NUB93681.1"/>
    </source>
</evidence>
<feature type="domain" description="HpcH/HpaI aldolase/citrate lyase" evidence="4">
    <location>
        <begin position="16"/>
        <end position="239"/>
    </location>
</feature>
<dbReference type="InterPro" id="IPR050251">
    <property type="entry name" value="HpcH-HpaI_aldolase"/>
</dbReference>
<organism evidence="5 6">
    <name type="scientific">Haloterrigena gelatinilytica</name>
    <dbReference type="NCBI Taxonomy" id="2741724"/>
    <lineage>
        <taxon>Archaea</taxon>
        <taxon>Methanobacteriati</taxon>
        <taxon>Methanobacteriota</taxon>
        <taxon>Stenosarchaea group</taxon>
        <taxon>Halobacteria</taxon>
        <taxon>Halobacteriales</taxon>
        <taxon>Natrialbaceae</taxon>
        <taxon>Haloterrigena</taxon>
    </lineage>
</organism>
<protein>
    <submittedName>
        <fullName evidence="5">Aldolase</fullName>
    </submittedName>
</protein>
<dbReference type="SUPFAM" id="SSF51621">
    <property type="entry name" value="Phosphoenolpyruvate/pyruvate domain"/>
    <property type="match status" value="1"/>
</dbReference>
<dbReference type="Gene3D" id="3.20.20.60">
    <property type="entry name" value="Phosphoenolpyruvate-binding domains"/>
    <property type="match status" value="1"/>
</dbReference>
<evidence type="ECO:0000313" key="6">
    <source>
        <dbReference type="Proteomes" id="UP000728647"/>
    </source>
</evidence>
<comment type="caution">
    <text evidence="5">The sequence shown here is derived from an EMBL/GenBank/DDBJ whole genome shotgun (WGS) entry which is preliminary data.</text>
</comment>
<dbReference type="GO" id="GO:0046872">
    <property type="term" value="F:metal ion binding"/>
    <property type="evidence" value="ECO:0007669"/>
    <property type="project" value="UniProtKB-KW"/>
</dbReference>
<dbReference type="EMBL" id="JABURA010000003">
    <property type="protein sequence ID" value="NUB93681.1"/>
    <property type="molecule type" value="Genomic_DNA"/>
</dbReference>
<accession>A0A8J8GPX5</accession>
<keyword evidence="2" id="KW-0479">Metal-binding</keyword>
<dbReference type="InterPro" id="IPR040442">
    <property type="entry name" value="Pyrv_kinase-like_dom_sf"/>
</dbReference>
<keyword evidence="3" id="KW-0456">Lyase</keyword>